<organism evidence="1 2">
    <name type="scientific">Raphidocelis subcapitata</name>
    <dbReference type="NCBI Taxonomy" id="307507"/>
    <lineage>
        <taxon>Eukaryota</taxon>
        <taxon>Viridiplantae</taxon>
        <taxon>Chlorophyta</taxon>
        <taxon>core chlorophytes</taxon>
        <taxon>Chlorophyceae</taxon>
        <taxon>CS clade</taxon>
        <taxon>Sphaeropleales</taxon>
        <taxon>Selenastraceae</taxon>
        <taxon>Raphidocelis</taxon>
    </lineage>
</organism>
<reference evidence="1 2" key="1">
    <citation type="journal article" date="2018" name="Sci. Rep.">
        <title>Raphidocelis subcapitata (=Pseudokirchneriella subcapitata) provides an insight into genome evolution and environmental adaptations in the Sphaeropleales.</title>
        <authorList>
            <person name="Suzuki S."/>
            <person name="Yamaguchi H."/>
            <person name="Nakajima N."/>
            <person name="Kawachi M."/>
        </authorList>
    </citation>
    <scope>NUCLEOTIDE SEQUENCE [LARGE SCALE GENOMIC DNA]</scope>
    <source>
        <strain evidence="1 2">NIES-35</strain>
    </source>
</reference>
<proteinExistence type="predicted"/>
<protein>
    <submittedName>
        <fullName evidence="1">Uncharacterized protein</fullName>
    </submittedName>
</protein>
<gene>
    <name evidence="1" type="ORF">Rsub_13041</name>
</gene>
<sequence>MPPFYYLDSSRVAIIEETIRKENKLQRQHLEREVAAGRIAAAPPPPAPPPPTLAERLGLPAHAAAARGDLGTAFSRSLWTCNPGYVTRDGPRLASVTHTDYAWDAEAVEFLRQSGAFDPAFRKRRDEFVDYVEKAIRLGHRLGKRDGAVAGAGAKAK</sequence>
<comment type="caution">
    <text evidence="1">The sequence shown here is derived from an EMBL/GenBank/DDBJ whole genome shotgun (WGS) entry which is preliminary data.</text>
</comment>
<dbReference type="OrthoDB" id="567516at2759"/>
<accession>A0A2V0PKM5</accession>
<keyword evidence="2" id="KW-1185">Reference proteome</keyword>
<name>A0A2V0PKM5_9CHLO</name>
<dbReference type="AlphaFoldDB" id="A0A2V0PKM5"/>
<dbReference type="EMBL" id="BDRX01000205">
    <property type="protein sequence ID" value="GBG00267.1"/>
    <property type="molecule type" value="Genomic_DNA"/>
</dbReference>
<evidence type="ECO:0000313" key="1">
    <source>
        <dbReference type="EMBL" id="GBG00267.1"/>
    </source>
</evidence>
<dbReference type="Proteomes" id="UP000247498">
    <property type="component" value="Unassembled WGS sequence"/>
</dbReference>
<dbReference type="InParanoid" id="A0A2V0PKM5"/>
<evidence type="ECO:0000313" key="2">
    <source>
        <dbReference type="Proteomes" id="UP000247498"/>
    </source>
</evidence>